<dbReference type="EMBL" id="JAUSTY010000009">
    <property type="protein sequence ID" value="MDQ0166520.1"/>
    <property type="molecule type" value="Genomic_DNA"/>
</dbReference>
<feature type="domain" description="Solute-binding protein family 5" evidence="5">
    <location>
        <begin position="80"/>
        <end position="450"/>
    </location>
</feature>
<dbReference type="PANTHER" id="PTHR30290:SF37">
    <property type="entry name" value="NICKEL-BINDING PERIPLASMIC PROTEIN"/>
    <property type="match status" value="1"/>
</dbReference>
<reference evidence="6 7" key="1">
    <citation type="submission" date="2023-07" db="EMBL/GenBank/DDBJ databases">
        <title>Genomic Encyclopedia of Type Strains, Phase IV (KMG-IV): sequencing the most valuable type-strain genomes for metagenomic binning, comparative biology and taxonomic classification.</title>
        <authorList>
            <person name="Goeker M."/>
        </authorList>
    </citation>
    <scope>NUCLEOTIDE SEQUENCE [LARGE SCALE GENOMIC DNA]</scope>
    <source>
        <strain evidence="6 7">DSM 12751</strain>
    </source>
</reference>
<dbReference type="PANTHER" id="PTHR30290">
    <property type="entry name" value="PERIPLASMIC BINDING COMPONENT OF ABC TRANSPORTER"/>
    <property type="match status" value="1"/>
</dbReference>
<dbReference type="Pfam" id="PF00496">
    <property type="entry name" value="SBP_bac_5"/>
    <property type="match status" value="1"/>
</dbReference>
<dbReference type="InterPro" id="IPR023765">
    <property type="entry name" value="SBP_5_CS"/>
</dbReference>
<protein>
    <submittedName>
        <fullName evidence="6">Nickel transport system substrate-binding protein</fullName>
    </submittedName>
</protein>
<dbReference type="Gene3D" id="3.40.190.10">
    <property type="entry name" value="Periplasmic binding protein-like II"/>
    <property type="match status" value="1"/>
</dbReference>
<sequence length="540" mass="60324">MNKKHVLLLSTIMLIIFSAIVGCSFSSAGDDRASEVTFVESWDFASGFHPINTLAVSTNHGPAAYMPNFYETLVNYKDGEFVPGLAESWDISADGQVYTFYLKENVKFSDGTRFDAEAVKKNLEVIPIMLGDYNGTMGRVTTLLDQIVVMDPYTVEVHLTSPYYGALKDFTMPNPMAMVSPNGLESDGAMSEEWKTTTFGTGPYMYEGETDGTTYTFIKNPYYWGEDPQVEKFHIKVIPDNDTKLLALRNGEIDMIVGAKHVSHDGFNEMKAVAGFEAIISEAVSSTRTLGFNVTKAPFDELDVRLAASYAIDKLGISSSIFSGVEPKADSIFDPSMPYTDVNLTPYEYDKEKAKELLENAGWVDSDGDGVREKNGVRLEGEILYMTGQAMIDDLILALATQLNEIGMAIKPNGMERMAYYSKIQQNEFTIAFNETYGIIYDPYTYISNMNPDHMMDNFAALGLSFVENSNEIINALNVSVDEEEIQETYSFILTEIHEKAIFLPISYMKELAVYNSAKIEEYTFYSYPSFIDVTAITLK</sequence>
<dbReference type="PROSITE" id="PS01040">
    <property type="entry name" value="SBP_BACTERIAL_5"/>
    <property type="match status" value="1"/>
</dbReference>
<evidence type="ECO:0000256" key="2">
    <source>
        <dbReference type="ARBA" id="ARBA00005695"/>
    </source>
</evidence>
<keyword evidence="3 4" id="KW-0732">Signal</keyword>
<gene>
    <name evidence="6" type="ORF">J2S11_002424</name>
</gene>
<evidence type="ECO:0000259" key="5">
    <source>
        <dbReference type="Pfam" id="PF00496"/>
    </source>
</evidence>
<dbReference type="PROSITE" id="PS51257">
    <property type="entry name" value="PROKAR_LIPOPROTEIN"/>
    <property type="match status" value="1"/>
</dbReference>
<dbReference type="RefSeq" id="WP_307394793.1">
    <property type="nucleotide sequence ID" value="NZ_BAAADK010000045.1"/>
</dbReference>
<comment type="subcellular location">
    <subcellularLocation>
        <location evidence="1">Cell membrane</location>
        <topology evidence="1">Lipid-anchor</topology>
    </subcellularLocation>
</comment>
<organism evidence="6 7">
    <name type="scientific">Caldalkalibacillus horti</name>
    <dbReference type="NCBI Taxonomy" id="77523"/>
    <lineage>
        <taxon>Bacteria</taxon>
        <taxon>Bacillati</taxon>
        <taxon>Bacillota</taxon>
        <taxon>Bacilli</taxon>
        <taxon>Bacillales</taxon>
        <taxon>Bacillaceae</taxon>
        <taxon>Caldalkalibacillus</taxon>
    </lineage>
</organism>
<evidence type="ECO:0000256" key="3">
    <source>
        <dbReference type="ARBA" id="ARBA00022729"/>
    </source>
</evidence>
<comment type="similarity">
    <text evidence="2">Belongs to the bacterial solute-binding protein 5 family.</text>
</comment>
<evidence type="ECO:0000313" key="7">
    <source>
        <dbReference type="Proteomes" id="UP001235840"/>
    </source>
</evidence>
<proteinExistence type="inferred from homology"/>
<dbReference type="SUPFAM" id="SSF53850">
    <property type="entry name" value="Periplasmic binding protein-like II"/>
    <property type="match status" value="1"/>
</dbReference>
<evidence type="ECO:0000256" key="4">
    <source>
        <dbReference type="SAM" id="SignalP"/>
    </source>
</evidence>
<dbReference type="Gene3D" id="3.10.105.10">
    <property type="entry name" value="Dipeptide-binding Protein, Domain 3"/>
    <property type="match status" value="1"/>
</dbReference>
<dbReference type="InterPro" id="IPR000914">
    <property type="entry name" value="SBP_5_dom"/>
</dbReference>
<dbReference type="PIRSF" id="PIRSF002741">
    <property type="entry name" value="MppA"/>
    <property type="match status" value="1"/>
</dbReference>
<keyword evidence="7" id="KW-1185">Reference proteome</keyword>
<accession>A0ABT9W099</accession>
<dbReference type="Proteomes" id="UP001235840">
    <property type="component" value="Unassembled WGS sequence"/>
</dbReference>
<dbReference type="InterPro" id="IPR030678">
    <property type="entry name" value="Peptide/Ni-bd"/>
</dbReference>
<feature type="chain" id="PRO_5045055606" evidence="4">
    <location>
        <begin position="29"/>
        <end position="540"/>
    </location>
</feature>
<comment type="caution">
    <text evidence="6">The sequence shown here is derived from an EMBL/GenBank/DDBJ whole genome shotgun (WGS) entry which is preliminary data.</text>
</comment>
<dbReference type="InterPro" id="IPR039424">
    <property type="entry name" value="SBP_5"/>
</dbReference>
<name>A0ABT9W099_9BACI</name>
<feature type="signal peptide" evidence="4">
    <location>
        <begin position="1"/>
        <end position="28"/>
    </location>
</feature>
<evidence type="ECO:0000313" key="6">
    <source>
        <dbReference type="EMBL" id="MDQ0166520.1"/>
    </source>
</evidence>
<evidence type="ECO:0000256" key="1">
    <source>
        <dbReference type="ARBA" id="ARBA00004193"/>
    </source>
</evidence>